<evidence type="ECO:0000256" key="1">
    <source>
        <dbReference type="SAM" id="MobiDB-lite"/>
    </source>
</evidence>
<dbReference type="EMBL" id="GBRH01271837">
    <property type="protein sequence ID" value="JAD26058.1"/>
    <property type="molecule type" value="Transcribed_RNA"/>
</dbReference>
<proteinExistence type="predicted"/>
<reference evidence="2" key="2">
    <citation type="journal article" date="2015" name="Data Brief">
        <title>Shoot transcriptome of the giant reed, Arundo donax.</title>
        <authorList>
            <person name="Barrero R.A."/>
            <person name="Guerrero F.D."/>
            <person name="Moolhuijzen P."/>
            <person name="Goolsby J.A."/>
            <person name="Tidwell J."/>
            <person name="Bellgard S.E."/>
            <person name="Bellgard M.I."/>
        </authorList>
    </citation>
    <scope>NUCLEOTIDE SEQUENCE</scope>
    <source>
        <tissue evidence="2">Shoot tissue taken approximately 20 cm above the soil surface</tissue>
    </source>
</reference>
<sequence length="249" mass="27865">MGAHSSQLGHAGRDGRHLGHRRTNRDRTRSLHRCGEGGRYGGESHWGAQLKDAPSAADGKVLEQLASSLLPSTEQLGAMEPSELQRIFFTQADMLKKELKDILQGEVLASVTAAMDTVDSYIGGIQAVQAEWLQKADDYLLKARSFAVKLGLQRGLAPATQDSEERRNEAWSSLLFLRLQPKAGTLRNKLSCCRRLLIMKLSLPCLLLTLQGSPQPAPFHRMRRHRPQRRCRARLCLSQMCTRHYAAWS</sequence>
<feature type="compositionally biased region" description="Basic and acidic residues" evidence="1">
    <location>
        <begin position="25"/>
        <end position="36"/>
    </location>
</feature>
<protein>
    <submittedName>
        <fullName evidence="2">Uncharacterized protein</fullName>
    </submittedName>
</protein>
<feature type="region of interest" description="Disordered" evidence="1">
    <location>
        <begin position="1"/>
        <end position="47"/>
    </location>
</feature>
<dbReference type="AlphaFoldDB" id="A0A0A8YKH5"/>
<reference evidence="2" key="1">
    <citation type="submission" date="2014-09" db="EMBL/GenBank/DDBJ databases">
        <authorList>
            <person name="Magalhaes I.L.F."/>
            <person name="Oliveira U."/>
            <person name="Santos F.R."/>
            <person name="Vidigal T.H.D.A."/>
            <person name="Brescovit A.D."/>
            <person name="Santos A.J."/>
        </authorList>
    </citation>
    <scope>NUCLEOTIDE SEQUENCE</scope>
    <source>
        <tissue evidence="2">Shoot tissue taken approximately 20 cm above the soil surface</tissue>
    </source>
</reference>
<evidence type="ECO:0000313" key="2">
    <source>
        <dbReference type="EMBL" id="JAD26058.1"/>
    </source>
</evidence>
<accession>A0A0A8YKH5</accession>
<organism evidence="2">
    <name type="scientific">Arundo donax</name>
    <name type="common">Giant reed</name>
    <name type="synonym">Donax arundinaceus</name>
    <dbReference type="NCBI Taxonomy" id="35708"/>
    <lineage>
        <taxon>Eukaryota</taxon>
        <taxon>Viridiplantae</taxon>
        <taxon>Streptophyta</taxon>
        <taxon>Embryophyta</taxon>
        <taxon>Tracheophyta</taxon>
        <taxon>Spermatophyta</taxon>
        <taxon>Magnoliopsida</taxon>
        <taxon>Liliopsida</taxon>
        <taxon>Poales</taxon>
        <taxon>Poaceae</taxon>
        <taxon>PACMAD clade</taxon>
        <taxon>Arundinoideae</taxon>
        <taxon>Arundineae</taxon>
        <taxon>Arundo</taxon>
    </lineage>
</organism>
<name>A0A0A8YKH5_ARUDO</name>